<dbReference type="InterPro" id="IPR009057">
    <property type="entry name" value="Homeodomain-like_sf"/>
</dbReference>
<dbReference type="Proteomes" id="UP000582837">
    <property type="component" value="Unassembled WGS sequence"/>
</dbReference>
<dbReference type="InterPro" id="IPR036271">
    <property type="entry name" value="Tet_transcr_reg_TetR-rel_C_sf"/>
</dbReference>
<dbReference type="PANTHER" id="PTHR30055:SF234">
    <property type="entry name" value="HTH-TYPE TRANSCRIPTIONAL REGULATOR BETI"/>
    <property type="match status" value="1"/>
</dbReference>
<dbReference type="SUPFAM" id="SSF46689">
    <property type="entry name" value="Homeodomain-like"/>
    <property type="match status" value="1"/>
</dbReference>
<dbReference type="EMBL" id="JACHIA010000007">
    <property type="protein sequence ID" value="MBB6071162.1"/>
    <property type="molecule type" value="Genomic_DNA"/>
</dbReference>
<dbReference type="RefSeq" id="WP_170033813.1">
    <property type="nucleotide sequence ID" value="NZ_JABDTL010000001.1"/>
</dbReference>
<reference evidence="6 7" key="1">
    <citation type="submission" date="2020-08" db="EMBL/GenBank/DDBJ databases">
        <title>Genomic Encyclopedia of Type Strains, Phase IV (KMG-IV): sequencing the most valuable type-strain genomes for metagenomic binning, comparative biology and taxonomic classification.</title>
        <authorList>
            <person name="Goeker M."/>
        </authorList>
    </citation>
    <scope>NUCLEOTIDE SEQUENCE [LARGE SCALE GENOMIC DNA]</scope>
    <source>
        <strain evidence="6 7">DSM 29007</strain>
    </source>
</reference>
<evidence type="ECO:0000256" key="3">
    <source>
        <dbReference type="ARBA" id="ARBA00023163"/>
    </source>
</evidence>
<evidence type="ECO:0000313" key="6">
    <source>
        <dbReference type="EMBL" id="MBB6071162.1"/>
    </source>
</evidence>
<dbReference type="AlphaFoldDB" id="A0A841GZI1"/>
<dbReference type="GO" id="GO:0003700">
    <property type="term" value="F:DNA-binding transcription factor activity"/>
    <property type="evidence" value="ECO:0007669"/>
    <property type="project" value="TreeGrafter"/>
</dbReference>
<evidence type="ECO:0000256" key="2">
    <source>
        <dbReference type="ARBA" id="ARBA00023125"/>
    </source>
</evidence>
<evidence type="ECO:0000256" key="1">
    <source>
        <dbReference type="ARBA" id="ARBA00023015"/>
    </source>
</evidence>
<dbReference type="PROSITE" id="PS50977">
    <property type="entry name" value="HTH_TETR_2"/>
    <property type="match status" value="1"/>
</dbReference>
<sequence length="188" mass="20540">MSNRSTLLEHALALFAERGYDAVGVKEICEAASVTKPTLYHYFGSKRGLLLTLVRERYAPLRDELRAAARYDGDLPGTLARVVRAWFAFAERDPRMARLVLSLWFASPASEAVQVTGPCAAEQVRMLEGMFAAAAQNHGNMRGRQRAYALSLLGAIHSYAGLALNGGGTLDDSVARQVVHQFSHGIYS</sequence>
<keyword evidence="1" id="KW-0805">Transcription regulation</keyword>
<evidence type="ECO:0000256" key="4">
    <source>
        <dbReference type="PROSITE-ProRule" id="PRU00335"/>
    </source>
</evidence>
<comment type="caution">
    <text evidence="6">The sequence shown here is derived from an EMBL/GenBank/DDBJ whole genome shotgun (WGS) entry which is preliminary data.</text>
</comment>
<name>A0A841GZI1_9BACT</name>
<organism evidence="6 7">
    <name type="scientific">Longimicrobium terrae</name>
    <dbReference type="NCBI Taxonomy" id="1639882"/>
    <lineage>
        <taxon>Bacteria</taxon>
        <taxon>Pseudomonadati</taxon>
        <taxon>Gemmatimonadota</taxon>
        <taxon>Longimicrobiia</taxon>
        <taxon>Longimicrobiales</taxon>
        <taxon>Longimicrobiaceae</taxon>
        <taxon>Longimicrobium</taxon>
    </lineage>
</organism>
<keyword evidence="2 4" id="KW-0238">DNA-binding</keyword>
<protein>
    <submittedName>
        <fullName evidence="6">TetR/AcrR family transcriptional regulator</fullName>
    </submittedName>
</protein>
<keyword evidence="7" id="KW-1185">Reference proteome</keyword>
<dbReference type="Pfam" id="PF00440">
    <property type="entry name" value="TetR_N"/>
    <property type="match status" value="1"/>
</dbReference>
<dbReference type="GO" id="GO:0000976">
    <property type="term" value="F:transcription cis-regulatory region binding"/>
    <property type="evidence" value="ECO:0007669"/>
    <property type="project" value="TreeGrafter"/>
</dbReference>
<evidence type="ECO:0000313" key="7">
    <source>
        <dbReference type="Proteomes" id="UP000582837"/>
    </source>
</evidence>
<feature type="domain" description="HTH tetR-type" evidence="5">
    <location>
        <begin position="1"/>
        <end position="61"/>
    </location>
</feature>
<dbReference type="SUPFAM" id="SSF48498">
    <property type="entry name" value="Tetracyclin repressor-like, C-terminal domain"/>
    <property type="match status" value="1"/>
</dbReference>
<dbReference type="InterPro" id="IPR001647">
    <property type="entry name" value="HTH_TetR"/>
</dbReference>
<feature type="DNA-binding region" description="H-T-H motif" evidence="4">
    <location>
        <begin position="24"/>
        <end position="43"/>
    </location>
</feature>
<dbReference type="PRINTS" id="PR00455">
    <property type="entry name" value="HTHTETR"/>
</dbReference>
<evidence type="ECO:0000259" key="5">
    <source>
        <dbReference type="PROSITE" id="PS50977"/>
    </source>
</evidence>
<accession>A0A841GZI1</accession>
<keyword evidence="3" id="KW-0804">Transcription</keyword>
<dbReference type="InterPro" id="IPR050109">
    <property type="entry name" value="HTH-type_TetR-like_transc_reg"/>
</dbReference>
<gene>
    <name evidence="6" type="ORF">HNQ61_002786</name>
</gene>
<dbReference type="PANTHER" id="PTHR30055">
    <property type="entry name" value="HTH-TYPE TRANSCRIPTIONAL REGULATOR RUTR"/>
    <property type="match status" value="1"/>
</dbReference>
<dbReference type="Gene3D" id="1.10.357.10">
    <property type="entry name" value="Tetracycline Repressor, domain 2"/>
    <property type="match status" value="1"/>
</dbReference>
<proteinExistence type="predicted"/>